<keyword evidence="3 8" id="KW-1133">Transmembrane helix</keyword>
<keyword evidence="4 8" id="KW-0472">Membrane</keyword>
<dbReference type="PANTHER" id="PTHR20855">
    <property type="entry name" value="ADIPOR/PROGESTIN RECEPTOR-RELATED"/>
    <property type="match status" value="1"/>
</dbReference>
<feature type="binding site" evidence="5">
    <location>
        <position position="434"/>
    </location>
    <ligand>
        <name>Zn(2+)</name>
        <dbReference type="ChEBI" id="CHEBI:29105"/>
    </ligand>
</feature>
<evidence type="ECO:0000313" key="11">
    <source>
        <dbReference type="Proteomes" id="UP000726737"/>
    </source>
</evidence>
<feature type="binding site" evidence="5">
    <location>
        <position position="285"/>
    </location>
    <ligand>
        <name>Zn(2+)</name>
        <dbReference type="ChEBI" id="CHEBI:29105"/>
    </ligand>
</feature>
<dbReference type="GO" id="GO:0016020">
    <property type="term" value="C:membrane"/>
    <property type="evidence" value="ECO:0007669"/>
    <property type="project" value="UniProtKB-SubCell"/>
</dbReference>
<feature type="compositionally biased region" description="Basic residues" evidence="7">
    <location>
        <begin position="647"/>
        <end position="659"/>
    </location>
</feature>
<name>A0A9P6PQJ9_9FUNG</name>
<protein>
    <recommendedName>
        <fullName evidence="9">RRM domain-containing protein</fullName>
    </recommendedName>
</protein>
<feature type="region of interest" description="Disordered" evidence="7">
    <location>
        <begin position="594"/>
        <end position="828"/>
    </location>
</feature>
<gene>
    <name evidence="10" type="ORF">BG011_008207</name>
</gene>
<dbReference type="InterPro" id="IPR000504">
    <property type="entry name" value="RRM_dom"/>
</dbReference>
<reference evidence="10" key="1">
    <citation type="journal article" date="2020" name="Fungal Divers.">
        <title>Resolving the Mortierellaceae phylogeny through synthesis of multi-gene phylogenetics and phylogenomics.</title>
        <authorList>
            <person name="Vandepol N."/>
            <person name="Liber J."/>
            <person name="Desiro A."/>
            <person name="Na H."/>
            <person name="Kennedy M."/>
            <person name="Barry K."/>
            <person name="Grigoriev I.V."/>
            <person name="Miller A.N."/>
            <person name="O'Donnell K."/>
            <person name="Stajich J.E."/>
            <person name="Bonito G."/>
        </authorList>
    </citation>
    <scope>NUCLEOTIDE SEQUENCE</scope>
    <source>
        <strain evidence="10">KOD948</strain>
    </source>
</reference>
<feature type="transmembrane region" description="Helical" evidence="8">
    <location>
        <begin position="300"/>
        <end position="321"/>
    </location>
</feature>
<feature type="compositionally biased region" description="Basic and acidic residues" evidence="7">
    <location>
        <begin position="725"/>
        <end position="754"/>
    </location>
</feature>
<keyword evidence="11" id="KW-1185">Reference proteome</keyword>
<evidence type="ECO:0000256" key="6">
    <source>
        <dbReference type="PROSITE-ProRule" id="PRU00176"/>
    </source>
</evidence>
<feature type="compositionally biased region" description="Low complexity" evidence="7">
    <location>
        <begin position="761"/>
        <end position="785"/>
    </location>
</feature>
<feature type="non-terminal residue" evidence="10">
    <location>
        <position position="905"/>
    </location>
</feature>
<sequence>MSELKKRSRSTSVIQGVQAVQAVAGKAAAMLPIGLEEIDAAILHKLETLLHKIESKLKSIESHSLEKVDRTLRQLEETYATLEMPSIDDKVHTTLKIMEETYQHALQAKSTLRDKLSTAILILEDKYVELEQTSFERMDDAMGMLEKVDGRAFIDYTIDTIDTHRRAALAGAKRLLRFEELPEQWQENRYILSGYRFLSSKTQCFKSIFYVHNESGNIWTHLLGFFYFLAVGIYFFSGTNPYFSTPSSNSVMNLPYIPADGYDKLVFLVFFLAVYKCLLMSSLWHTFAQIAHEGTMKCMACLDYVGISVLIAASVVITEYYGFYCESTFRNSYIVATSMFGVAGVVIPWLPWFDQKETRWLRITFFLSMAASALLPVFHLTLIQGAGPTLEWIFPLLKSMGSYLLGVFVYANQYPEKLFPGRFDHLGSSHQLWHLCVLGGVYFNFTAALSFWERRYEFGCPSGYGDIAPVGGLGALVVKEIQRLNAREATLSTSHSLSGSWHEQYKDSAHVFVGGIPFHLTEGDIICVMSQFGEIAGINLVRDKDTGKSKGFAFIKYVDQRSTVLAVDNLNGVQIGGRTIRVDHVQNYKVPKVFDADGNEVEQDEDMINNAAPKPTQDSSEDESSSESEAGDTGIDIDDPMREFLLKKRKKAAKKAKRKAEKESNGDKSESKAERRARKEAKRAAKKEKKESRSKDKDKDGESKDKKDKNDAQKEPKDTNTIAKDFNEKEDPKQDADRIISDLDKDNKGDEKTDANTGSELPSTTALSRRSRSRSPVSRRPASYRGPERSRSTDKHNSSSSHRDRSRERKRDVDEDRNSAAIGIEKDTGAGTEIRHRIGGVVAEIDIPLDDAVHRRIRVVEDTIVDHDTEVAAEALDVVDPVQATVAAAVLFVVETGAEVKVLGG</sequence>
<evidence type="ECO:0000256" key="4">
    <source>
        <dbReference type="ARBA" id="ARBA00023136"/>
    </source>
</evidence>
<dbReference type="PROSITE" id="PS50102">
    <property type="entry name" value="RRM"/>
    <property type="match status" value="1"/>
</dbReference>
<feature type="binding site" evidence="5">
    <location>
        <position position="430"/>
    </location>
    <ligand>
        <name>Zn(2+)</name>
        <dbReference type="ChEBI" id="CHEBI:29105"/>
    </ligand>
</feature>
<feature type="compositionally biased region" description="Acidic residues" evidence="7">
    <location>
        <begin position="597"/>
        <end position="607"/>
    </location>
</feature>
<feature type="transmembrane region" description="Helical" evidence="8">
    <location>
        <begin position="333"/>
        <end position="353"/>
    </location>
</feature>
<dbReference type="GO" id="GO:0003723">
    <property type="term" value="F:RNA binding"/>
    <property type="evidence" value="ECO:0007669"/>
    <property type="project" value="UniProtKB-UniRule"/>
</dbReference>
<dbReference type="Gene3D" id="3.30.70.330">
    <property type="match status" value="1"/>
</dbReference>
<proteinExistence type="predicted"/>
<dbReference type="GO" id="GO:0046872">
    <property type="term" value="F:metal ion binding"/>
    <property type="evidence" value="ECO:0007669"/>
    <property type="project" value="UniProtKB-KW"/>
</dbReference>
<comment type="subcellular location">
    <subcellularLocation>
        <location evidence="1">Membrane</location>
        <topology evidence="1">Multi-pass membrane protein</topology>
    </subcellularLocation>
</comment>
<dbReference type="InterPro" id="IPR004254">
    <property type="entry name" value="AdipoR/HlyIII-related"/>
</dbReference>
<evidence type="ECO:0000256" key="2">
    <source>
        <dbReference type="ARBA" id="ARBA00022692"/>
    </source>
</evidence>
<dbReference type="PANTHER" id="PTHR20855:SF97">
    <property type="entry name" value="ADIPOR-LIKE RECEPTOR IZH3-RELATED"/>
    <property type="match status" value="1"/>
</dbReference>
<evidence type="ECO:0000313" key="10">
    <source>
        <dbReference type="EMBL" id="KAG0250623.1"/>
    </source>
</evidence>
<evidence type="ECO:0000256" key="5">
    <source>
        <dbReference type="PIRSR" id="PIRSR604254-1"/>
    </source>
</evidence>
<feature type="compositionally biased region" description="Basic and acidic residues" evidence="7">
    <location>
        <begin position="688"/>
        <end position="718"/>
    </location>
</feature>
<feature type="compositionally biased region" description="Basic and acidic residues" evidence="7">
    <location>
        <begin position="786"/>
        <end position="828"/>
    </location>
</feature>
<feature type="transmembrane region" description="Helical" evidence="8">
    <location>
        <begin position="392"/>
        <end position="411"/>
    </location>
</feature>
<comment type="caution">
    <text evidence="10">The sequence shown here is derived from an EMBL/GenBank/DDBJ whole genome shotgun (WGS) entry which is preliminary data.</text>
</comment>
<feature type="transmembrane region" description="Helical" evidence="8">
    <location>
        <begin position="432"/>
        <end position="452"/>
    </location>
</feature>
<evidence type="ECO:0000256" key="1">
    <source>
        <dbReference type="ARBA" id="ARBA00004141"/>
    </source>
</evidence>
<feature type="compositionally biased region" description="Basic and acidic residues" evidence="7">
    <location>
        <begin position="660"/>
        <end position="674"/>
    </location>
</feature>
<keyword evidence="5" id="KW-0479">Metal-binding</keyword>
<feature type="transmembrane region" description="Helical" evidence="8">
    <location>
        <begin position="218"/>
        <end position="237"/>
    </location>
</feature>
<dbReference type="SMART" id="SM00360">
    <property type="entry name" value="RRM"/>
    <property type="match status" value="1"/>
</dbReference>
<accession>A0A9P6PQJ9</accession>
<dbReference type="EMBL" id="JAAAJA010000665">
    <property type="protein sequence ID" value="KAG0250623.1"/>
    <property type="molecule type" value="Genomic_DNA"/>
</dbReference>
<evidence type="ECO:0000256" key="8">
    <source>
        <dbReference type="SAM" id="Phobius"/>
    </source>
</evidence>
<keyword evidence="6" id="KW-0694">RNA-binding</keyword>
<dbReference type="InterPro" id="IPR045844">
    <property type="entry name" value="RRM_Ist3-like"/>
</dbReference>
<feature type="compositionally biased region" description="Acidic residues" evidence="7">
    <location>
        <begin position="619"/>
        <end position="638"/>
    </location>
</feature>
<evidence type="ECO:0000259" key="9">
    <source>
        <dbReference type="PROSITE" id="PS50102"/>
    </source>
</evidence>
<feature type="transmembrane region" description="Helical" evidence="8">
    <location>
        <begin position="265"/>
        <end position="288"/>
    </location>
</feature>
<dbReference type="Pfam" id="PF00076">
    <property type="entry name" value="RRM_1"/>
    <property type="match status" value="1"/>
</dbReference>
<dbReference type="InterPro" id="IPR012677">
    <property type="entry name" value="Nucleotide-bd_a/b_plait_sf"/>
</dbReference>
<dbReference type="InterPro" id="IPR035979">
    <property type="entry name" value="RBD_domain_sf"/>
</dbReference>
<dbReference type="Pfam" id="PF03006">
    <property type="entry name" value="HlyIII"/>
    <property type="match status" value="1"/>
</dbReference>
<feature type="domain" description="RRM" evidence="9">
    <location>
        <begin position="509"/>
        <end position="587"/>
    </location>
</feature>
<dbReference type="CDD" id="cd12411">
    <property type="entry name" value="RRM_ist3_like"/>
    <property type="match status" value="1"/>
</dbReference>
<dbReference type="GO" id="GO:0038023">
    <property type="term" value="F:signaling receptor activity"/>
    <property type="evidence" value="ECO:0007669"/>
    <property type="project" value="TreeGrafter"/>
</dbReference>
<evidence type="ECO:0000256" key="7">
    <source>
        <dbReference type="SAM" id="MobiDB-lite"/>
    </source>
</evidence>
<dbReference type="Proteomes" id="UP000726737">
    <property type="component" value="Unassembled WGS sequence"/>
</dbReference>
<feature type="compositionally biased region" description="Basic residues" evidence="7">
    <location>
        <begin position="675"/>
        <end position="687"/>
    </location>
</feature>
<keyword evidence="5" id="KW-0862">Zinc</keyword>
<dbReference type="OrthoDB" id="5585746at2759"/>
<dbReference type="GO" id="GO:0000398">
    <property type="term" value="P:mRNA splicing, via spliceosome"/>
    <property type="evidence" value="ECO:0007669"/>
    <property type="project" value="InterPro"/>
</dbReference>
<organism evidence="10 11">
    <name type="scientific">Mortierella polycephala</name>
    <dbReference type="NCBI Taxonomy" id="41804"/>
    <lineage>
        <taxon>Eukaryota</taxon>
        <taxon>Fungi</taxon>
        <taxon>Fungi incertae sedis</taxon>
        <taxon>Mucoromycota</taxon>
        <taxon>Mortierellomycotina</taxon>
        <taxon>Mortierellomycetes</taxon>
        <taxon>Mortierellales</taxon>
        <taxon>Mortierellaceae</taxon>
        <taxon>Mortierella</taxon>
    </lineage>
</organism>
<dbReference type="GO" id="GO:0006882">
    <property type="term" value="P:intracellular zinc ion homeostasis"/>
    <property type="evidence" value="ECO:0007669"/>
    <property type="project" value="TreeGrafter"/>
</dbReference>
<evidence type="ECO:0000256" key="3">
    <source>
        <dbReference type="ARBA" id="ARBA00022989"/>
    </source>
</evidence>
<dbReference type="SUPFAM" id="SSF54928">
    <property type="entry name" value="RNA-binding domain, RBD"/>
    <property type="match status" value="1"/>
</dbReference>
<dbReference type="AlphaFoldDB" id="A0A9P6PQJ9"/>
<keyword evidence="2 8" id="KW-0812">Transmembrane</keyword>
<feature type="transmembrane region" description="Helical" evidence="8">
    <location>
        <begin position="365"/>
        <end position="386"/>
    </location>
</feature>